<keyword evidence="1" id="KW-0282">Flagellum</keyword>
<dbReference type="KEGG" id="tcx:Tcr_1451"/>
<dbReference type="EMBL" id="CP000109">
    <property type="protein sequence ID" value="ABB42043.1"/>
    <property type="molecule type" value="Genomic_DNA"/>
</dbReference>
<proteinExistence type="predicted"/>
<dbReference type="HOGENOM" id="CLU_1874493_0_0_6"/>
<keyword evidence="1" id="KW-0966">Cell projection</keyword>
<evidence type="ECO:0000313" key="1">
    <source>
        <dbReference type="EMBL" id="ABB42043.1"/>
    </source>
</evidence>
<dbReference type="PANTHER" id="PTHR37166">
    <property type="entry name" value="PROTEIN FLAG"/>
    <property type="match status" value="1"/>
</dbReference>
<dbReference type="OrthoDB" id="5741693at2"/>
<gene>
    <name evidence="1" type="ordered locus">Tcr_1451</name>
</gene>
<dbReference type="PANTHER" id="PTHR37166:SF1">
    <property type="entry name" value="PROTEIN FLAG"/>
    <property type="match status" value="1"/>
</dbReference>
<organism evidence="1">
    <name type="scientific">Hydrogenovibrio crunogenus (strain DSM 25203 / XCL-2)</name>
    <name type="common">Thiomicrospira crunogena</name>
    <dbReference type="NCBI Taxonomy" id="317025"/>
    <lineage>
        <taxon>Bacteria</taxon>
        <taxon>Pseudomonadati</taxon>
        <taxon>Pseudomonadota</taxon>
        <taxon>Gammaproteobacteria</taxon>
        <taxon>Thiotrichales</taxon>
        <taxon>Piscirickettsiaceae</taxon>
        <taxon>Hydrogenovibrio</taxon>
    </lineage>
</organism>
<dbReference type="Gene3D" id="3.30.160.170">
    <property type="entry name" value="FlaG-like"/>
    <property type="match status" value="1"/>
</dbReference>
<dbReference type="InterPro" id="IPR035924">
    <property type="entry name" value="FlaG-like_sf"/>
</dbReference>
<sequence length="136" mass="15165">MDIQNHLPPDVALKMQPELSQVATNPKSPQQASSPTTAALTRDADEITFNHVQTQAKSLNEKMLLLGLSIAFSVDEQTQSSVVTVLDTKTNEVVKQLPSEGSLKMMKHIQDYLDNLQRNEFQEKESLTGILFNEII</sequence>
<reference evidence="1" key="1">
    <citation type="submission" date="2006-07" db="EMBL/GenBank/DDBJ databases">
        <title>Complete sequence of Thiomicrospira crunogena XCL-2.</title>
        <authorList>
            <consortium name="US DOE Joint Genome Institute"/>
            <person name="Copeland A."/>
            <person name="Lucas S."/>
            <person name="Lapidus A."/>
            <person name="Barry K."/>
            <person name="Detter J.C."/>
            <person name="Glavina del Rio T."/>
            <person name="Hammon N."/>
            <person name="Israni S."/>
            <person name="Dalin E."/>
            <person name="Tice H."/>
            <person name="Pitluck S."/>
            <person name="Chain P."/>
            <person name="Malfatti S."/>
            <person name="Shin M."/>
            <person name="Vergez L."/>
            <person name="Schmutz J."/>
            <person name="Larimer F."/>
            <person name="Land M."/>
            <person name="Hauser L."/>
            <person name="Kyrpides N."/>
            <person name="Lykidis A."/>
            <person name="Scott K.M."/>
            <person name="Sievert S."/>
            <person name="Kerfeld C."/>
            <person name="Freyermuth S."/>
            <person name="Dobrinski K."/>
            <person name="Boller A."/>
            <person name="Fitzpatrick K."/>
            <person name="Thoma P."/>
            <person name="Moore J."/>
            <person name="Richardson P."/>
        </authorList>
    </citation>
    <scope>NUCLEOTIDE SEQUENCE</scope>
    <source>
        <strain evidence="1">XCL-2</strain>
    </source>
</reference>
<name>Q31FN0_HYDCU</name>
<dbReference type="STRING" id="317025.Tcr_1451"/>
<dbReference type="eggNOG" id="COG1334">
    <property type="taxonomic scope" value="Bacteria"/>
</dbReference>
<keyword evidence="1" id="KW-0969">Cilium</keyword>
<dbReference type="Pfam" id="PF03646">
    <property type="entry name" value="FlaG"/>
    <property type="match status" value="1"/>
</dbReference>
<dbReference type="AlphaFoldDB" id="Q31FN0"/>
<accession>Q31FN0</accession>
<protein>
    <submittedName>
        <fullName evidence="1">Flagellar protein FlaG</fullName>
    </submittedName>
</protein>
<dbReference type="InterPro" id="IPR005186">
    <property type="entry name" value="FlaG"/>
</dbReference>
<dbReference type="SUPFAM" id="SSF160214">
    <property type="entry name" value="FlaG-like"/>
    <property type="match status" value="1"/>
</dbReference>